<keyword evidence="7" id="KW-0275">Fatty acid biosynthesis</keyword>
<keyword evidence="3" id="KW-0444">Lipid biosynthesis</keyword>
<dbReference type="CDD" id="cd00834">
    <property type="entry name" value="KAS_I_II"/>
    <property type="match status" value="1"/>
</dbReference>
<evidence type="ECO:0000313" key="12">
    <source>
        <dbReference type="EMBL" id="OAE18623.1"/>
    </source>
</evidence>
<organism evidence="12 13">
    <name type="scientific">Marchantia polymorpha subsp. ruderalis</name>
    <dbReference type="NCBI Taxonomy" id="1480154"/>
    <lineage>
        <taxon>Eukaryota</taxon>
        <taxon>Viridiplantae</taxon>
        <taxon>Streptophyta</taxon>
        <taxon>Embryophyta</taxon>
        <taxon>Marchantiophyta</taxon>
        <taxon>Marchantiopsida</taxon>
        <taxon>Marchantiidae</taxon>
        <taxon>Marchantiales</taxon>
        <taxon>Marchantiaceae</taxon>
        <taxon>Marchantia</taxon>
    </lineage>
</organism>
<dbReference type="InterPro" id="IPR018201">
    <property type="entry name" value="Ketoacyl_synth_AS"/>
</dbReference>
<keyword evidence="5" id="KW-0276">Fatty acid metabolism</keyword>
<dbReference type="Pfam" id="PF00109">
    <property type="entry name" value="ketoacyl-synt"/>
    <property type="match status" value="1"/>
</dbReference>
<accession>A0A176VDK7</accession>
<dbReference type="NCBIfam" id="TIGR03150">
    <property type="entry name" value="fabF"/>
    <property type="match status" value="1"/>
</dbReference>
<dbReference type="GO" id="GO:0006633">
    <property type="term" value="P:fatty acid biosynthetic process"/>
    <property type="evidence" value="ECO:0007669"/>
    <property type="project" value="UniProtKB-KW"/>
</dbReference>
<comment type="caution">
    <text evidence="12">The sequence shown here is derived from an EMBL/GenBank/DDBJ whole genome shotgun (WGS) entry which is preliminary data.</text>
</comment>
<dbReference type="InterPro" id="IPR014031">
    <property type="entry name" value="Ketoacyl_synth_C"/>
</dbReference>
<dbReference type="SMART" id="SM00825">
    <property type="entry name" value="PKS_KS"/>
    <property type="match status" value="1"/>
</dbReference>
<dbReference type="PANTHER" id="PTHR11712">
    <property type="entry name" value="POLYKETIDE SYNTHASE-RELATED"/>
    <property type="match status" value="1"/>
</dbReference>
<feature type="signal peptide" evidence="10">
    <location>
        <begin position="1"/>
        <end position="27"/>
    </location>
</feature>
<keyword evidence="8" id="KW-0012">Acyltransferase</keyword>
<dbReference type="NCBIfam" id="NF004970">
    <property type="entry name" value="PRK06333.1"/>
    <property type="match status" value="1"/>
</dbReference>
<dbReference type="InterPro" id="IPR000794">
    <property type="entry name" value="Beta-ketoacyl_synthase"/>
</dbReference>
<dbReference type="NCBIfam" id="NF005589">
    <property type="entry name" value="PRK07314.1"/>
    <property type="match status" value="1"/>
</dbReference>
<proteinExistence type="inferred from homology"/>
<comment type="similarity">
    <text evidence="1 9">Belongs to the thiolase-like superfamily. Beta-ketoacyl-ACP synthases family.</text>
</comment>
<dbReference type="EC" id="2.3.1.41" evidence="2"/>
<evidence type="ECO:0000256" key="6">
    <source>
        <dbReference type="ARBA" id="ARBA00023098"/>
    </source>
</evidence>
<dbReference type="Gene3D" id="3.40.47.10">
    <property type="match status" value="1"/>
</dbReference>
<name>A0A176VDK7_MARPO</name>
<dbReference type="InterPro" id="IPR020841">
    <property type="entry name" value="PKS_Beta-ketoAc_synthase_dom"/>
</dbReference>
<dbReference type="InterPro" id="IPR016039">
    <property type="entry name" value="Thiolase-like"/>
</dbReference>
<evidence type="ECO:0000256" key="8">
    <source>
        <dbReference type="ARBA" id="ARBA00023315"/>
    </source>
</evidence>
<dbReference type="FunFam" id="3.40.47.10:FF:000036">
    <property type="entry name" value="3-oxoacyl-[acyl-carrier-protein] synthase II chloroplastic"/>
    <property type="match status" value="1"/>
</dbReference>
<dbReference type="GO" id="GO:0005739">
    <property type="term" value="C:mitochondrion"/>
    <property type="evidence" value="ECO:0007669"/>
    <property type="project" value="TreeGrafter"/>
</dbReference>
<keyword evidence="10" id="KW-0732">Signal</keyword>
<sequence>MALAAATPLCSWLIAAYVSSAVGGLTGEDTSLSSGPAGRRSRRRRSARLKQLTGDGWAPFAMAGNFLARGQTGKAVAIAVQPIRETLEKKKLATKPRRVVVTGMGVVSPLGHDPDSYYENLLAGRSGISEIEGFDCKDFPTRIAGEIKSFSTDGWVAPKFAKRMDKFMLYLLTAGKMAVADAGITEDVMKELDKTKCGILIGSAMGGMQVFNDAVTALRTSYRKMNPFCVPFATTNMGSAMLAMDLGWMGPNYSISTACATSNFCILSAANHILRGEADIMLSGGSDAAIIPIGLGGFVACRALSQRNGDPMSASRPWDSERDGFVMGEGAGALLLEELEHAKQRGATIYAEFLGGSFTCDAYHMTEPHPEGAGVRLCIEKALAQSGVRRQDVNYVNAHATSTRAGDLQEYKALMRVFGQNPELKINSTKSMIGHLLGAAGAVEAVATVQAIRTGWVHPTINLQSPEKEVDMNVIVGDKKQRLDIKVALSNSFGFGGHNSSVLFAPYKASNEN</sequence>
<dbReference type="PROSITE" id="PS00606">
    <property type="entry name" value="KS3_1"/>
    <property type="match status" value="1"/>
</dbReference>
<evidence type="ECO:0000259" key="11">
    <source>
        <dbReference type="PROSITE" id="PS52004"/>
    </source>
</evidence>
<evidence type="ECO:0000256" key="2">
    <source>
        <dbReference type="ARBA" id="ARBA00013191"/>
    </source>
</evidence>
<gene>
    <name evidence="12" type="ORF">AXG93_1923s1800</name>
</gene>
<keyword evidence="6" id="KW-0443">Lipid metabolism</keyword>
<evidence type="ECO:0000313" key="13">
    <source>
        <dbReference type="Proteomes" id="UP000077202"/>
    </source>
</evidence>
<dbReference type="Proteomes" id="UP000077202">
    <property type="component" value="Unassembled WGS sequence"/>
</dbReference>
<dbReference type="Pfam" id="PF02801">
    <property type="entry name" value="Ketoacyl-synt_C"/>
    <property type="match status" value="1"/>
</dbReference>
<evidence type="ECO:0000256" key="5">
    <source>
        <dbReference type="ARBA" id="ARBA00022832"/>
    </source>
</evidence>
<dbReference type="PROSITE" id="PS52004">
    <property type="entry name" value="KS3_2"/>
    <property type="match status" value="1"/>
</dbReference>
<evidence type="ECO:0000256" key="3">
    <source>
        <dbReference type="ARBA" id="ARBA00022516"/>
    </source>
</evidence>
<protein>
    <recommendedName>
        <fullName evidence="2">beta-ketoacyl-[acyl-carrier-protein] synthase I</fullName>
        <ecNumber evidence="2">2.3.1.41</ecNumber>
    </recommendedName>
</protein>
<dbReference type="AlphaFoldDB" id="A0A176VDK7"/>
<keyword evidence="13" id="KW-1185">Reference proteome</keyword>
<evidence type="ECO:0000256" key="9">
    <source>
        <dbReference type="RuleBase" id="RU003694"/>
    </source>
</evidence>
<dbReference type="SUPFAM" id="SSF53901">
    <property type="entry name" value="Thiolase-like"/>
    <property type="match status" value="2"/>
</dbReference>
<dbReference type="InterPro" id="IPR017568">
    <property type="entry name" value="3-oxoacyl-ACP_synth-2"/>
</dbReference>
<evidence type="ECO:0000256" key="7">
    <source>
        <dbReference type="ARBA" id="ARBA00023160"/>
    </source>
</evidence>
<reference evidence="12" key="1">
    <citation type="submission" date="2016-03" db="EMBL/GenBank/DDBJ databases">
        <title>Mechanisms controlling the formation of the plant cell surface in tip-growing cells are functionally conserved among land plants.</title>
        <authorList>
            <person name="Honkanen S."/>
            <person name="Jones V.A."/>
            <person name="Morieri G."/>
            <person name="Champion C."/>
            <person name="Hetherington A.J."/>
            <person name="Kelly S."/>
            <person name="Saint-Marcoux D."/>
            <person name="Proust H."/>
            <person name="Prescott H."/>
            <person name="Dolan L."/>
        </authorList>
    </citation>
    <scope>NUCLEOTIDE SEQUENCE [LARGE SCALE GENOMIC DNA]</scope>
    <source>
        <tissue evidence="12">Whole gametophyte</tissue>
    </source>
</reference>
<feature type="domain" description="Ketosynthase family 3 (KS3)" evidence="11">
    <location>
        <begin position="96"/>
        <end position="506"/>
    </location>
</feature>
<dbReference type="PANTHER" id="PTHR11712:SF332">
    <property type="entry name" value="3-OXOACYL-[ACYL-CARRIER-PROTEIN] SYNTHASE II, CHLOROPLASTIC"/>
    <property type="match status" value="1"/>
</dbReference>
<evidence type="ECO:0000256" key="1">
    <source>
        <dbReference type="ARBA" id="ARBA00008467"/>
    </source>
</evidence>
<dbReference type="EMBL" id="LVLJ01004028">
    <property type="protein sequence ID" value="OAE18623.1"/>
    <property type="molecule type" value="Genomic_DNA"/>
</dbReference>
<feature type="chain" id="PRO_5008051719" description="beta-ketoacyl-[acyl-carrier-protein] synthase I" evidence="10">
    <location>
        <begin position="28"/>
        <end position="513"/>
    </location>
</feature>
<evidence type="ECO:0000256" key="10">
    <source>
        <dbReference type="SAM" id="SignalP"/>
    </source>
</evidence>
<evidence type="ECO:0000256" key="4">
    <source>
        <dbReference type="ARBA" id="ARBA00022679"/>
    </source>
</evidence>
<dbReference type="GO" id="GO:0004315">
    <property type="term" value="F:3-oxoacyl-[acyl-carrier-protein] synthase activity"/>
    <property type="evidence" value="ECO:0007669"/>
    <property type="project" value="UniProtKB-EC"/>
</dbReference>
<keyword evidence="4 9" id="KW-0808">Transferase</keyword>
<dbReference type="InterPro" id="IPR014030">
    <property type="entry name" value="Ketoacyl_synth_N"/>
</dbReference>